<dbReference type="Pfam" id="PF00171">
    <property type="entry name" value="Aldedh"/>
    <property type="match status" value="1"/>
</dbReference>
<evidence type="ECO:0000256" key="4">
    <source>
        <dbReference type="PROSITE-ProRule" id="PRU10007"/>
    </source>
</evidence>
<evidence type="ECO:0000256" key="2">
    <source>
        <dbReference type="ARBA" id="ARBA00023002"/>
    </source>
</evidence>
<dbReference type="AlphaFoldDB" id="A0A8J7QB28"/>
<dbReference type="CDD" id="cd07093">
    <property type="entry name" value="ALDH_F8_HMSADH"/>
    <property type="match status" value="1"/>
</dbReference>
<dbReference type="PROSITE" id="PS00687">
    <property type="entry name" value="ALDEHYDE_DEHYDR_GLU"/>
    <property type="match status" value="1"/>
</dbReference>
<dbReference type="RefSeq" id="WP_207862204.1">
    <property type="nucleotide sequence ID" value="NZ_JAFREP010000033.1"/>
</dbReference>
<dbReference type="FunFam" id="3.40.605.10:FF:000001">
    <property type="entry name" value="Aldehyde dehydrogenase 1"/>
    <property type="match status" value="1"/>
</dbReference>
<dbReference type="FunFam" id="3.40.309.10:FF:000012">
    <property type="entry name" value="Betaine aldehyde dehydrogenase"/>
    <property type="match status" value="1"/>
</dbReference>
<dbReference type="InterPro" id="IPR016161">
    <property type="entry name" value="Ald_DH/histidinol_DH"/>
</dbReference>
<dbReference type="Gene3D" id="3.40.309.10">
    <property type="entry name" value="Aldehyde Dehydrogenase, Chain A, domain 2"/>
    <property type="match status" value="1"/>
</dbReference>
<sequence length="482" mass="51891">MIELNNFIDGTFRAPATGRYLDNVNPATGAVYAKLAASDASDVNAAVEAAKRAFPAWSTTPLAERAKMLHRIADGIEARLDEFAATESMDQGKPVSLARAIDIPRAVWNFRYFADAMQHHTEQATHMDAKALNYVNRKAVGVAGLISPWNLPLYLLTWKIAPALITGNTCVAKPSEMTSHTAVLLGEVMQAAGLPDGVCNLVFGTGVDAGSALVGHPDVPLISFTGGTATAKHIMGDSAEHFKKLSLELGGKNAFLVFADCDLEACLPVALRAAFTNQGEVCLCGSRIFVERPIFDEFLRRFSAMAGELRVGDPKDPQTNMGALVSAAHRDKVQSYIDLAREEGGTIHTGGKAPELPAELQNGFFLEPTVVSGLAPDCRVQQEEIFGPVVTITPFDREEDVVAWANGTRYGLSATIWTGDLTRGHRVAHAMDAGIIWVNTWMLRDLRTPFGGMKASGVGREGGAHSIDFYTEVQNICIQYGS</sequence>
<dbReference type="SUPFAM" id="SSF53720">
    <property type="entry name" value="ALDH-like"/>
    <property type="match status" value="1"/>
</dbReference>
<feature type="active site" evidence="4">
    <location>
        <position position="248"/>
    </location>
</feature>
<dbReference type="Gene3D" id="3.40.605.10">
    <property type="entry name" value="Aldehyde Dehydrogenase, Chain A, domain 1"/>
    <property type="match status" value="1"/>
</dbReference>
<keyword evidence="2 5" id="KW-0560">Oxidoreductase</keyword>
<dbReference type="PANTHER" id="PTHR43720">
    <property type="entry name" value="2-AMINOMUCONIC SEMIALDEHYDE DEHYDROGENASE"/>
    <property type="match status" value="1"/>
</dbReference>
<evidence type="ECO:0000313" key="7">
    <source>
        <dbReference type="EMBL" id="MBO1322231.1"/>
    </source>
</evidence>
<feature type="domain" description="Aldehyde dehydrogenase" evidence="6">
    <location>
        <begin position="17"/>
        <end position="476"/>
    </location>
</feature>
<name>A0A8J7QB28_9BACT</name>
<dbReference type="InterPro" id="IPR016160">
    <property type="entry name" value="Ald_DH_CS_CYS"/>
</dbReference>
<evidence type="ECO:0000256" key="1">
    <source>
        <dbReference type="ARBA" id="ARBA00009986"/>
    </source>
</evidence>
<comment type="similarity">
    <text evidence="1 5">Belongs to the aldehyde dehydrogenase family.</text>
</comment>
<evidence type="ECO:0000259" key="6">
    <source>
        <dbReference type="Pfam" id="PF00171"/>
    </source>
</evidence>
<dbReference type="PANTHER" id="PTHR43720:SF2">
    <property type="entry name" value="2-AMINOMUCONIC SEMIALDEHYDE DEHYDROGENASE"/>
    <property type="match status" value="1"/>
</dbReference>
<keyword evidence="3" id="KW-0520">NAD</keyword>
<dbReference type="GO" id="GO:0004030">
    <property type="term" value="F:aldehyde dehydrogenase [NAD(P)+] activity"/>
    <property type="evidence" value="ECO:0007669"/>
    <property type="project" value="UniProtKB-ARBA"/>
</dbReference>
<reference evidence="7" key="1">
    <citation type="submission" date="2021-03" db="EMBL/GenBank/DDBJ databases">
        <authorList>
            <person name="Wang G."/>
        </authorList>
    </citation>
    <scope>NUCLEOTIDE SEQUENCE</scope>
    <source>
        <strain evidence="7">KCTC 12899</strain>
    </source>
</reference>
<dbReference type="Proteomes" id="UP000664417">
    <property type="component" value="Unassembled WGS sequence"/>
</dbReference>
<organism evidence="7 8">
    <name type="scientific">Acanthopleuribacter pedis</name>
    <dbReference type="NCBI Taxonomy" id="442870"/>
    <lineage>
        <taxon>Bacteria</taxon>
        <taxon>Pseudomonadati</taxon>
        <taxon>Acidobacteriota</taxon>
        <taxon>Holophagae</taxon>
        <taxon>Acanthopleuribacterales</taxon>
        <taxon>Acanthopleuribacteraceae</taxon>
        <taxon>Acanthopleuribacter</taxon>
    </lineage>
</organism>
<dbReference type="InterPro" id="IPR016163">
    <property type="entry name" value="Ald_DH_C"/>
</dbReference>
<dbReference type="InterPro" id="IPR029510">
    <property type="entry name" value="Ald_DH_CS_GLU"/>
</dbReference>
<comment type="caution">
    <text evidence="7">The sequence shown here is derived from an EMBL/GenBank/DDBJ whole genome shotgun (WGS) entry which is preliminary data.</text>
</comment>
<protein>
    <submittedName>
        <fullName evidence="7">Aldehyde dehydrogenase</fullName>
    </submittedName>
</protein>
<evidence type="ECO:0000313" key="8">
    <source>
        <dbReference type="Proteomes" id="UP000664417"/>
    </source>
</evidence>
<evidence type="ECO:0000256" key="5">
    <source>
        <dbReference type="RuleBase" id="RU003345"/>
    </source>
</evidence>
<evidence type="ECO:0000256" key="3">
    <source>
        <dbReference type="ARBA" id="ARBA00023027"/>
    </source>
</evidence>
<keyword evidence="8" id="KW-1185">Reference proteome</keyword>
<proteinExistence type="inferred from homology"/>
<gene>
    <name evidence="7" type="ORF">J3U88_27400</name>
</gene>
<dbReference type="InterPro" id="IPR016162">
    <property type="entry name" value="Ald_DH_N"/>
</dbReference>
<accession>A0A8J7QB28</accession>
<dbReference type="PROSITE" id="PS00070">
    <property type="entry name" value="ALDEHYDE_DEHYDR_CYS"/>
    <property type="match status" value="1"/>
</dbReference>
<dbReference type="EMBL" id="JAFREP010000033">
    <property type="protein sequence ID" value="MBO1322231.1"/>
    <property type="molecule type" value="Genomic_DNA"/>
</dbReference>
<dbReference type="InterPro" id="IPR015590">
    <property type="entry name" value="Aldehyde_DH_dom"/>
</dbReference>